<dbReference type="SUPFAM" id="SSF53686">
    <property type="entry name" value="Tryptophan synthase beta subunit-like PLP-dependent enzymes"/>
    <property type="match status" value="1"/>
</dbReference>
<dbReference type="InParanoid" id="A0A0N8VLH1"/>
<accession>A0A0N8VLH1</accession>
<dbReference type="Gene3D" id="3.40.50.1100">
    <property type="match status" value="2"/>
</dbReference>
<dbReference type="RefSeq" id="WP_054964036.1">
    <property type="nucleotide sequence ID" value="NZ_LKBH01000025.1"/>
</dbReference>
<dbReference type="InterPro" id="IPR036052">
    <property type="entry name" value="TrpB-like_PALP_sf"/>
</dbReference>
<name>A0A0N8VLH1_9ARCH</name>
<dbReference type="InterPro" id="IPR001926">
    <property type="entry name" value="TrpB-like_PALP"/>
</dbReference>
<dbReference type="Proteomes" id="UP000050301">
    <property type="component" value="Unassembled WGS sequence"/>
</dbReference>
<dbReference type="FunCoup" id="A0A0N8VLH1">
    <property type="interactions" value="128"/>
</dbReference>
<keyword evidence="3" id="KW-1185">Reference proteome</keyword>
<feature type="domain" description="Tryptophan synthase beta chain-like PALP" evidence="1">
    <location>
        <begin position="13"/>
        <end position="256"/>
    </location>
</feature>
<dbReference type="Pfam" id="PF00291">
    <property type="entry name" value="PALP"/>
    <property type="match status" value="1"/>
</dbReference>
<evidence type="ECO:0000259" key="1">
    <source>
        <dbReference type="Pfam" id="PF00291"/>
    </source>
</evidence>
<evidence type="ECO:0000313" key="2">
    <source>
        <dbReference type="EMBL" id="KQB36508.1"/>
    </source>
</evidence>
<reference evidence="2 3" key="1">
    <citation type="submission" date="2015-09" db="EMBL/GenBank/DDBJ databases">
        <title>Heavy metals and arsenic resistance mechanisms in polyextremophilic archaea of the family Ferroplasmaceae.</title>
        <authorList>
            <person name="Bulaev A.G."/>
            <person name="Kanygina A.V."/>
        </authorList>
    </citation>
    <scope>NUCLEOTIDE SEQUENCE [LARGE SCALE GENOMIC DNA]</scope>
    <source>
        <strain evidence="2 3">BH2</strain>
    </source>
</reference>
<organism evidence="2 3">
    <name type="scientific">Acidiplasma cupricumulans</name>
    <dbReference type="NCBI Taxonomy" id="312540"/>
    <lineage>
        <taxon>Archaea</taxon>
        <taxon>Methanobacteriati</taxon>
        <taxon>Thermoplasmatota</taxon>
        <taxon>Thermoplasmata</taxon>
        <taxon>Thermoplasmatales</taxon>
        <taxon>Ferroplasmaceae</taxon>
        <taxon>Acidiplasma</taxon>
    </lineage>
</organism>
<sequence>MSIENDIASEMYSFGIGNTPLIKLDDNLYAKAEFCNKFGSIKSRAAFFMIDYALKTGIINRDTIIVEASSGNTGIAVAGISNLFGLKSKIIIPEGASNGTKDYLKSLGSDLILTKGNSTEASIEYARSIVESDPRRYFRLNQHGNNLNSDAHYYTTAPEIKNEIINVDFLVAGIGTGGTITGISRYLKENGNTKTVGIIPDSGSHIFGLRNPFISNNKGILDKYMKYIDDVKELNEKYAYYGVRELMDKQRLFCRPLIGC</sequence>
<evidence type="ECO:0000313" key="3">
    <source>
        <dbReference type="Proteomes" id="UP000050301"/>
    </source>
</evidence>
<gene>
    <name evidence="2" type="ORF">AOG55_03845</name>
</gene>
<proteinExistence type="predicted"/>
<dbReference type="EMBL" id="LKBH01000025">
    <property type="protein sequence ID" value="KQB36508.1"/>
    <property type="molecule type" value="Genomic_DNA"/>
</dbReference>
<dbReference type="AlphaFoldDB" id="A0A0N8VLH1"/>
<dbReference type="InterPro" id="IPR050214">
    <property type="entry name" value="Cys_Synth/Cystath_Beta-Synth"/>
</dbReference>
<dbReference type="PANTHER" id="PTHR10314">
    <property type="entry name" value="CYSTATHIONINE BETA-SYNTHASE"/>
    <property type="match status" value="1"/>
</dbReference>
<comment type="caution">
    <text evidence="2">The sequence shown here is derived from an EMBL/GenBank/DDBJ whole genome shotgun (WGS) entry which is preliminary data.</text>
</comment>
<protein>
    <submittedName>
        <fullName evidence="2">Cysteine synthase</fullName>
    </submittedName>
</protein>